<dbReference type="PANTHER" id="PTHR11654">
    <property type="entry name" value="OLIGOPEPTIDE TRANSPORTER-RELATED"/>
    <property type="match status" value="1"/>
</dbReference>
<accession>A0AAV3Q5U9</accession>
<feature type="transmembrane region" description="Helical" evidence="7">
    <location>
        <begin position="101"/>
        <end position="124"/>
    </location>
</feature>
<evidence type="ECO:0000313" key="8">
    <source>
        <dbReference type="EMBL" id="GAA0158880.1"/>
    </source>
</evidence>
<keyword evidence="9" id="KW-1185">Reference proteome</keyword>
<reference evidence="8 9" key="1">
    <citation type="submission" date="2024-01" db="EMBL/GenBank/DDBJ databases">
        <title>The complete chloroplast genome sequence of Lithospermum erythrorhizon: insights into the phylogenetic relationship among Boraginaceae species and the maternal lineages of purple gromwells.</title>
        <authorList>
            <person name="Okada T."/>
            <person name="Watanabe K."/>
        </authorList>
    </citation>
    <scope>NUCLEOTIDE SEQUENCE [LARGE SCALE GENOMIC DNA]</scope>
</reference>
<organism evidence="8 9">
    <name type="scientific">Lithospermum erythrorhizon</name>
    <name type="common">Purple gromwell</name>
    <name type="synonym">Lithospermum officinale var. erythrorhizon</name>
    <dbReference type="NCBI Taxonomy" id="34254"/>
    <lineage>
        <taxon>Eukaryota</taxon>
        <taxon>Viridiplantae</taxon>
        <taxon>Streptophyta</taxon>
        <taxon>Embryophyta</taxon>
        <taxon>Tracheophyta</taxon>
        <taxon>Spermatophyta</taxon>
        <taxon>Magnoliopsida</taxon>
        <taxon>eudicotyledons</taxon>
        <taxon>Gunneridae</taxon>
        <taxon>Pentapetalae</taxon>
        <taxon>asterids</taxon>
        <taxon>lamiids</taxon>
        <taxon>Boraginales</taxon>
        <taxon>Boraginaceae</taxon>
        <taxon>Boraginoideae</taxon>
        <taxon>Lithospermeae</taxon>
        <taxon>Lithospermum</taxon>
    </lineage>
</organism>
<comment type="subcellular location">
    <subcellularLocation>
        <location evidence="1">Membrane</location>
        <topology evidence="1">Multi-pass membrane protein</topology>
    </subcellularLocation>
</comment>
<protein>
    <submittedName>
        <fullName evidence="8">Transporter</fullName>
    </submittedName>
</protein>
<evidence type="ECO:0000256" key="4">
    <source>
        <dbReference type="ARBA" id="ARBA00022989"/>
    </source>
</evidence>
<comment type="similarity">
    <text evidence="2">Belongs to the major facilitator superfamily. Proton-dependent oligopeptide transporter (POT/PTR) (TC 2.A.17) family.</text>
</comment>
<evidence type="ECO:0000256" key="2">
    <source>
        <dbReference type="ARBA" id="ARBA00005982"/>
    </source>
</evidence>
<dbReference type="InterPro" id="IPR000109">
    <property type="entry name" value="POT_fam"/>
</dbReference>
<dbReference type="GO" id="GO:0022857">
    <property type="term" value="F:transmembrane transporter activity"/>
    <property type="evidence" value="ECO:0007669"/>
    <property type="project" value="InterPro"/>
</dbReference>
<evidence type="ECO:0000256" key="5">
    <source>
        <dbReference type="ARBA" id="ARBA00023136"/>
    </source>
</evidence>
<gene>
    <name evidence="8" type="ORF">LIER_38745</name>
</gene>
<proteinExistence type="inferred from homology"/>
<evidence type="ECO:0000313" key="9">
    <source>
        <dbReference type="Proteomes" id="UP001454036"/>
    </source>
</evidence>
<dbReference type="Pfam" id="PF00854">
    <property type="entry name" value="PTR2"/>
    <property type="match status" value="1"/>
</dbReference>
<evidence type="ECO:0000256" key="3">
    <source>
        <dbReference type="ARBA" id="ARBA00022692"/>
    </source>
</evidence>
<name>A0AAV3Q5U9_LITER</name>
<dbReference type="InterPro" id="IPR036259">
    <property type="entry name" value="MFS_trans_sf"/>
</dbReference>
<keyword evidence="4 7" id="KW-1133">Transmembrane helix</keyword>
<sequence>MARHLLLETICQSAIGSGFVNPQYYLGMCTLTLSASVPAFMPAECMGSICPSATSAQYAIFITGLYLVALGTGGIKPCVSSFGADQFDDTDPGKRIKKGFFFNWFSFSISIGALLSSSSIILVASSHKFNLDAPHDSTLLFETPEEFSAIKGSRKLVHADELK</sequence>
<evidence type="ECO:0000256" key="6">
    <source>
        <dbReference type="ARBA" id="ARBA00044504"/>
    </source>
</evidence>
<dbReference type="GO" id="GO:0016020">
    <property type="term" value="C:membrane"/>
    <property type="evidence" value="ECO:0007669"/>
    <property type="project" value="UniProtKB-SubCell"/>
</dbReference>
<keyword evidence="5 7" id="KW-0472">Membrane</keyword>
<keyword evidence="3 7" id="KW-0812">Transmembrane</keyword>
<dbReference type="Proteomes" id="UP001454036">
    <property type="component" value="Unassembled WGS sequence"/>
</dbReference>
<evidence type="ECO:0000256" key="7">
    <source>
        <dbReference type="SAM" id="Phobius"/>
    </source>
</evidence>
<evidence type="ECO:0000256" key="1">
    <source>
        <dbReference type="ARBA" id="ARBA00004141"/>
    </source>
</evidence>
<dbReference type="EMBL" id="BAABME010019953">
    <property type="protein sequence ID" value="GAA0158880.1"/>
    <property type="molecule type" value="Genomic_DNA"/>
</dbReference>
<comment type="caution">
    <text evidence="8">The sequence shown here is derived from an EMBL/GenBank/DDBJ whole genome shotgun (WGS) entry which is preliminary data.</text>
</comment>
<dbReference type="AlphaFoldDB" id="A0AAV3Q5U9"/>
<dbReference type="Gene3D" id="1.20.1250.20">
    <property type="entry name" value="MFS general substrate transporter like domains"/>
    <property type="match status" value="1"/>
</dbReference>
<comment type="similarity">
    <text evidence="6">Belongs to the major facilitator superfamily. Phosphate:H(+) symporter (TC 2.A.1.9) family.</text>
</comment>